<accession>A0A1Q5QC43</accession>
<evidence type="ECO:0000313" key="3">
    <source>
        <dbReference type="EMBL" id="OKL63503.1"/>
    </source>
</evidence>
<evidence type="ECO:0000313" key="4">
    <source>
        <dbReference type="Proteomes" id="UP000214365"/>
    </source>
</evidence>
<dbReference type="InterPro" id="IPR000073">
    <property type="entry name" value="AB_hydrolase_1"/>
</dbReference>
<dbReference type="PANTHER" id="PTHR47751:SF1">
    <property type="entry name" value="SUPERFAMILY HYDROLASE, PUTATIVE (AFU_ORTHOLOGUE AFUA_2G16580)-RELATED"/>
    <property type="match status" value="1"/>
</dbReference>
<dbReference type="InterPro" id="IPR020610">
    <property type="entry name" value="Thiolase_AS"/>
</dbReference>
<dbReference type="InterPro" id="IPR051411">
    <property type="entry name" value="Polyketide_trans_af380"/>
</dbReference>
<feature type="domain" description="AB hydrolase-1" evidence="2">
    <location>
        <begin position="34"/>
        <end position="288"/>
    </location>
</feature>
<dbReference type="AlphaFoldDB" id="A0A1Q5QC43"/>
<name>A0A1Q5QC43_TALAT</name>
<dbReference type="Pfam" id="PF12697">
    <property type="entry name" value="Abhydrolase_6"/>
    <property type="match status" value="1"/>
</dbReference>
<evidence type="ECO:0000259" key="2">
    <source>
        <dbReference type="Pfam" id="PF12697"/>
    </source>
</evidence>
<dbReference type="EMBL" id="LFMY01000002">
    <property type="protein sequence ID" value="OKL63503.1"/>
    <property type="molecule type" value="Genomic_DNA"/>
</dbReference>
<dbReference type="GO" id="GO:0016747">
    <property type="term" value="F:acyltransferase activity, transferring groups other than amino-acyl groups"/>
    <property type="evidence" value="ECO:0007669"/>
    <property type="project" value="InterPro"/>
</dbReference>
<reference evidence="3 4" key="1">
    <citation type="submission" date="2015-06" db="EMBL/GenBank/DDBJ databases">
        <title>Talaromyces atroroseus IBT 11181 draft genome.</title>
        <authorList>
            <person name="Rasmussen K.B."/>
            <person name="Rasmussen S."/>
            <person name="Petersen B."/>
            <person name="Sicheritz-Ponten T."/>
            <person name="Mortensen U.H."/>
            <person name="Thrane U."/>
        </authorList>
    </citation>
    <scope>NUCLEOTIDE SEQUENCE [LARGE SCALE GENOMIC DNA]</scope>
    <source>
        <strain evidence="3 4">IBT 11181</strain>
    </source>
</reference>
<keyword evidence="4" id="KW-1185">Reference proteome</keyword>
<dbReference type="SUPFAM" id="SSF53474">
    <property type="entry name" value="alpha/beta-Hydrolases"/>
    <property type="match status" value="1"/>
</dbReference>
<dbReference type="InterPro" id="IPR029058">
    <property type="entry name" value="AB_hydrolase_fold"/>
</dbReference>
<dbReference type="PROSITE" id="PS00099">
    <property type="entry name" value="THIOLASE_3"/>
    <property type="match status" value="1"/>
</dbReference>
<evidence type="ECO:0000256" key="1">
    <source>
        <dbReference type="ARBA" id="ARBA00029464"/>
    </source>
</evidence>
<comment type="similarity">
    <text evidence="1">Belongs to the polyketide transferase af380 family.</text>
</comment>
<dbReference type="PANTHER" id="PTHR47751">
    <property type="entry name" value="SUPERFAMILY HYDROLASE, PUTATIVE (AFU_ORTHOLOGUE AFUA_2G16580)-RELATED"/>
    <property type="match status" value="1"/>
</dbReference>
<protein>
    <recommendedName>
        <fullName evidence="2">AB hydrolase-1 domain-containing protein</fullName>
    </recommendedName>
</protein>
<dbReference type="OrthoDB" id="2498029at2759"/>
<dbReference type="RefSeq" id="XP_020123624.1">
    <property type="nucleotide sequence ID" value="XM_020261868.1"/>
</dbReference>
<dbReference type="Gene3D" id="3.40.50.1820">
    <property type="entry name" value="alpha/beta hydrolase"/>
    <property type="match status" value="1"/>
</dbReference>
<dbReference type="Proteomes" id="UP000214365">
    <property type="component" value="Unassembled WGS sequence"/>
</dbReference>
<dbReference type="STRING" id="1441469.A0A1Q5QC43"/>
<organism evidence="3 4">
    <name type="scientific">Talaromyces atroroseus</name>
    <dbReference type="NCBI Taxonomy" id="1441469"/>
    <lineage>
        <taxon>Eukaryota</taxon>
        <taxon>Fungi</taxon>
        <taxon>Dikarya</taxon>
        <taxon>Ascomycota</taxon>
        <taxon>Pezizomycotina</taxon>
        <taxon>Eurotiomycetes</taxon>
        <taxon>Eurotiomycetidae</taxon>
        <taxon>Eurotiales</taxon>
        <taxon>Trichocomaceae</taxon>
        <taxon>Talaromyces</taxon>
        <taxon>Talaromyces sect. Trachyspermi</taxon>
    </lineage>
</organism>
<dbReference type="GeneID" id="31000983"/>
<comment type="caution">
    <text evidence="3">The sequence shown here is derived from an EMBL/GenBank/DDBJ whole genome shotgun (WGS) entry which is preliminary data.</text>
</comment>
<gene>
    <name evidence="3" type="ORF">UA08_01228</name>
</gene>
<sequence>MSAISIPKTSSIALAGLLYKASPVTATKPPALIVVHPAGSVKEQAAGLYAQHLSQQGFTTICYDASYQGESGGKPRYLEDPSARVSDISSVVDYIQQNLGSDVDTDKIGVVGVCAGGGYAVAAAKADYRIRAVAAVSLMNIGDAGRLGWAGDEDPTKHVETIKMISQLLKVEAENGGVEAAAATAPYIQPVDDKTPYDLKEAHEYYLTPRAQHPRAENKMLLRSLPLALNFDAFHLADLYLKQPVLTIVGENATSRWHSDKLDKLIGGAATKIVVPKGTHIDLYDKEEFVGPAAKDIADFMRTNLQ</sequence>
<dbReference type="Gene3D" id="1.10.10.800">
    <property type="match status" value="1"/>
</dbReference>
<proteinExistence type="inferred from homology"/>